<dbReference type="OrthoDB" id="5242705at2759"/>
<gene>
    <name evidence="2" type="ORF">N7509_011586</name>
</gene>
<sequence>MTKEQRRESQKSVDSDWFVWELLGVAISGGILVATVVILASLNNTPEPKWKYMSLNSLISWLSTVSKGCLISAISGVLGQLKWTWFKQASRPLPDLRQFDTASRGFYGAIQLIWRLRARHFAVWSCLAVILALGYDPFVQNLVHYQQKMVVDSSKTAFVANSSIYNAYGFQYVLTGSGENKMVDSELKSNVYNSLLNRDQKRPWAIPQYSCSSANCTWGAVASLETRALCANITEHLAKSCKVTEEYGFSDTSCNVTLPKSNVKASFKGVTSTTTFSAFVSSAVDPDAALVFTNATMYPIQFITPRLANISVLADPIMNQGLSLSGDAWEATECVIEPVVRLSRPSVRNNVFTDDTLAIWNTATVPNNETGWYFNPPWGDDMGVQPNQTFILEREAEFAIRAFLMNILSGGFSHNPLHQSYGATNDNMGYAASDILQALGREDIVGCSSESAIRLRCAMENIAAAISKTFRDTMYIQAASKLENSNMTPGHVLTSVTYVSIHWQWIVLPVLVWILGAVALVGTFWKTRRMRVPKWRNDPLPLLFLYRHETGDAQRYELLEQIDSGELNTLRGRLHDVDGNLNIG</sequence>
<keyword evidence="1" id="KW-1133">Transmembrane helix</keyword>
<reference evidence="2" key="1">
    <citation type="submission" date="2022-12" db="EMBL/GenBank/DDBJ databases">
        <authorList>
            <person name="Petersen C."/>
        </authorList>
    </citation>
    <scope>NUCLEOTIDE SEQUENCE</scope>
    <source>
        <strain evidence="2">IBT 29677</strain>
    </source>
</reference>
<evidence type="ECO:0000313" key="2">
    <source>
        <dbReference type="EMBL" id="KAJ5378467.1"/>
    </source>
</evidence>
<proteinExistence type="predicted"/>
<dbReference type="EMBL" id="JAPZBU010000011">
    <property type="protein sequence ID" value="KAJ5378467.1"/>
    <property type="molecule type" value="Genomic_DNA"/>
</dbReference>
<feature type="transmembrane region" description="Helical" evidence="1">
    <location>
        <begin position="121"/>
        <end position="139"/>
    </location>
</feature>
<evidence type="ECO:0000313" key="3">
    <source>
        <dbReference type="Proteomes" id="UP001147747"/>
    </source>
</evidence>
<dbReference type="Pfam" id="PF11374">
    <property type="entry name" value="DUF3176"/>
    <property type="match status" value="1"/>
</dbReference>
<keyword evidence="1" id="KW-0472">Membrane</keyword>
<protein>
    <submittedName>
        <fullName evidence="2">Uncharacterized protein</fullName>
    </submittedName>
</protein>
<name>A0A9W9SHX7_9EURO</name>
<feature type="transmembrane region" description="Helical" evidence="1">
    <location>
        <begin position="20"/>
        <end position="39"/>
    </location>
</feature>
<dbReference type="RefSeq" id="XP_056482253.1">
    <property type="nucleotide sequence ID" value="XM_056636223.1"/>
</dbReference>
<dbReference type="Proteomes" id="UP001147747">
    <property type="component" value="Unassembled WGS sequence"/>
</dbReference>
<keyword evidence="3" id="KW-1185">Reference proteome</keyword>
<dbReference type="GeneID" id="81375203"/>
<organism evidence="2 3">
    <name type="scientific">Penicillium cosmopolitanum</name>
    <dbReference type="NCBI Taxonomy" id="1131564"/>
    <lineage>
        <taxon>Eukaryota</taxon>
        <taxon>Fungi</taxon>
        <taxon>Dikarya</taxon>
        <taxon>Ascomycota</taxon>
        <taxon>Pezizomycotina</taxon>
        <taxon>Eurotiomycetes</taxon>
        <taxon>Eurotiomycetidae</taxon>
        <taxon>Eurotiales</taxon>
        <taxon>Aspergillaceae</taxon>
        <taxon>Penicillium</taxon>
    </lineage>
</organism>
<comment type="caution">
    <text evidence="2">The sequence shown here is derived from an EMBL/GenBank/DDBJ whole genome shotgun (WGS) entry which is preliminary data.</text>
</comment>
<dbReference type="PANTHER" id="PTHR35394:SF5">
    <property type="entry name" value="DUF3176 DOMAIN-CONTAINING PROTEIN"/>
    <property type="match status" value="1"/>
</dbReference>
<feature type="transmembrane region" description="Helical" evidence="1">
    <location>
        <begin position="59"/>
        <end position="81"/>
    </location>
</feature>
<reference evidence="2" key="2">
    <citation type="journal article" date="2023" name="IMA Fungus">
        <title>Comparative genomic study of the Penicillium genus elucidates a diverse pangenome and 15 lateral gene transfer events.</title>
        <authorList>
            <person name="Petersen C."/>
            <person name="Sorensen T."/>
            <person name="Nielsen M.R."/>
            <person name="Sondergaard T.E."/>
            <person name="Sorensen J.L."/>
            <person name="Fitzpatrick D.A."/>
            <person name="Frisvad J.C."/>
            <person name="Nielsen K.L."/>
        </authorList>
    </citation>
    <scope>NUCLEOTIDE SEQUENCE</scope>
    <source>
        <strain evidence="2">IBT 29677</strain>
    </source>
</reference>
<dbReference type="InterPro" id="IPR021514">
    <property type="entry name" value="DUF3176"/>
</dbReference>
<accession>A0A9W9SHX7</accession>
<keyword evidence="1" id="KW-0812">Transmembrane</keyword>
<feature type="transmembrane region" description="Helical" evidence="1">
    <location>
        <begin position="503"/>
        <end position="525"/>
    </location>
</feature>
<evidence type="ECO:0000256" key="1">
    <source>
        <dbReference type="SAM" id="Phobius"/>
    </source>
</evidence>
<dbReference type="AlphaFoldDB" id="A0A9W9SHX7"/>
<dbReference type="PANTHER" id="PTHR35394">
    <property type="entry name" value="DUF3176 DOMAIN-CONTAINING PROTEIN"/>
    <property type="match status" value="1"/>
</dbReference>